<keyword evidence="2" id="KW-1185">Reference proteome</keyword>
<proteinExistence type="predicted"/>
<dbReference type="Proteomes" id="UP000549394">
    <property type="component" value="Unassembled WGS sequence"/>
</dbReference>
<evidence type="ECO:0000313" key="1">
    <source>
        <dbReference type="EMBL" id="CAD5115989.1"/>
    </source>
</evidence>
<dbReference type="AlphaFoldDB" id="A0A7I8VKL5"/>
<accession>A0A7I8VKL5</accession>
<dbReference type="PANTHER" id="PTHR46512">
    <property type="entry name" value="PEPTIDYLPROLYL ISOMERASE"/>
    <property type="match status" value="1"/>
</dbReference>
<comment type="caution">
    <text evidence="1">The sequence shown here is derived from an EMBL/GenBank/DDBJ whole genome shotgun (WGS) entry which is preliminary data.</text>
</comment>
<organism evidence="1 2">
    <name type="scientific">Dimorphilus gyrociliatus</name>
    <dbReference type="NCBI Taxonomy" id="2664684"/>
    <lineage>
        <taxon>Eukaryota</taxon>
        <taxon>Metazoa</taxon>
        <taxon>Spiralia</taxon>
        <taxon>Lophotrochozoa</taxon>
        <taxon>Annelida</taxon>
        <taxon>Polychaeta</taxon>
        <taxon>Polychaeta incertae sedis</taxon>
        <taxon>Dinophilidae</taxon>
        <taxon>Dimorphilus</taxon>
    </lineage>
</organism>
<dbReference type="SUPFAM" id="SSF48452">
    <property type="entry name" value="TPR-like"/>
    <property type="match status" value="1"/>
</dbReference>
<dbReference type="OrthoDB" id="433738at2759"/>
<dbReference type="SMART" id="SM00028">
    <property type="entry name" value="TPR"/>
    <property type="match status" value="3"/>
</dbReference>
<dbReference type="SUPFAM" id="SSF54534">
    <property type="entry name" value="FKBP-like"/>
    <property type="match status" value="1"/>
</dbReference>
<reference evidence="1 2" key="1">
    <citation type="submission" date="2020-08" db="EMBL/GenBank/DDBJ databases">
        <authorList>
            <person name="Hejnol A."/>
        </authorList>
    </citation>
    <scope>NUCLEOTIDE SEQUENCE [LARGE SCALE GENOMIC DNA]</scope>
</reference>
<sequence length="293" mass="33779">MEVIESEDKSFNKHILQEGTGEKLINEGSLVKVYICCIDNPDMDKDLLGNYTLNEYFDVTIGEAESSIAELLDKILITMKEGERAYVKTKMDQSGNLTSKSITHDSLNLKKTESDCLLKFQISVQSVTRSADISDLEADERIERAEHYKEKGSILYKNNNLTFAVKKYRNSIKYLTSIPEESLPKIPEKLRQEFRRLVLLNHLNLALCFWKIEEWDLVLKHCDEALSLDPNNVKALYRRAQGYSNKYNYEAALKDLNSILKIEEGNKAALKDIKIISAKKQQEKDMYKKMFNS</sequence>
<dbReference type="InterPro" id="IPR050754">
    <property type="entry name" value="FKBP4/5/8-like"/>
</dbReference>
<dbReference type="Gene3D" id="1.25.40.10">
    <property type="entry name" value="Tetratricopeptide repeat domain"/>
    <property type="match status" value="1"/>
</dbReference>
<gene>
    <name evidence="1" type="ORF">DGYR_LOCUS4668</name>
</gene>
<name>A0A7I8VKL5_9ANNE</name>
<dbReference type="InterPro" id="IPR046357">
    <property type="entry name" value="PPIase_dom_sf"/>
</dbReference>
<dbReference type="Gene3D" id="3.10.50.40">
    <property type="match status" value="1"/>
</dbReference>
<dbReference type="InterPro" id="IPR011990">
    <property type="entry name" value="TPR-like_helical_dom_sf"/>
</dbReference>
<evidence type="ECO:0000313" key="2">
    <source>
        <dbReference type="Proteomes" id="UP000549394"/>
    </source>
</evidence>
<dbReference type="PANTHER" id="PTHR46512:SF10">
    <property type="entry name" value="FK506-BINDING PROTEIN-LIKE"/>
    <property type="match status" value="1"/>
</dbReference>
<protein>
    <submittedName>
        <fullName evidence="1">DgyrCDS4925</fullName>
    </submittedName>
</protein>
<dbReference type="InterPro" id="IPR019734">
    <property type="entry name" value="TPR_rpt"/>
</dbReference>
<dbReference type="GO" id="GO:0003755">
    <property type="term" value="F:peptidyl-prolyl cis-trans isomerase activity"/>
    <property type="evidence" value="ECO:0007669"/>
    <property type="project" value="InterPro"/>
</dbReference>
<dbReference type="EMBL" id="CAJFCJ010000006">
    <property type="protein sequence ID" value="CAD5115989.1"/>
    <property type="molecule type" value="Genomic_DNA"/>
</dbReference>